<evidence type="ECO:0000313" key="5">
    <source>
        <dbReference type="EMBL" id="TKV69396.1"/>
    </source>
</evidence>
<sequence length="318" mass="33869">MVISNFRAGAIALALGACAPAVWAETPPLSYDISADRVAIFDLARNEQVYYAVGERGVLLTSTGPVPNAWQSQRLPATDSVMGIAFGENGRGVVVGHGSMILHTTDHGNSWTPVDVSEHGRGDPFMDVAYLGSGRFLAVGAFGLVMESVDGGETWQPASISEDYFDRHLYSIAQAGDDWLLIGESGSLFVSADGGEQWEKLSSPYEGSFFGGLQTPDGAWLLYGMRGQIWRTEDRGATWQKAKVDLATAINAHETGPEGQVFLFGNGGQVLVSEDDGRHFSPASRSGLPGDITAATRINGEWLVAGTAGVRLWNGQGE</sequence>
<dbReference type="SUPFAM" id="SSF110296">
    <property type="entry name" value="Oligoxyloglucan reducing end-specific cellobiohydrolase"/>
    <property type="match status" value="1"/>
</dbReference>
<dbReference type="Pfam" id="PF14870">
    <property type="entry name" value="PSII_BNR"/>
    <property type="match status" value="1"/>
</dbReference>
<dbReference type="GO" id="GO:0009523">
    <property type="term" value="C:photosystem II"/>
    <property type="evidence" value="ECO:0007669"/>
    <property type="project" value="UniProtKB-KW"/>
</dbReference>
<accession>A0A4U6RA38</accession>
<comment type="caution">
    <text evidence="5">The sequence shown here is derived from an EMBL/GenBank/DDBJ whole genome shotgun (WGS) entry which is preliminary data.</text>
</comment>
<dbReference type="AlphaFoldDB" id="A0A4U6RA38"/>
<name>A0A4U6RA38_9GAMM</name>
<protein>
    <recommendedName>
        <fullName evidence="4">Photosynthesis system II assembly factor Ycf48/Hcf136-like domain-containing protein</fullName>
    </recommendedName>
</protein>
<dbReference type="RefSeq" id="WP_137437011.1">
    <property type="nucleotide sequence ID" value="NZ_SZYH01000001.1"/>
</dbReference>
<evidence type="ECO:0000259" key="4">
    <source>
        <dbReference type="Pfam" id="PF14870"/>
    </source>
</evidence>
<proteinExistence type="predicted"/>
<dbReference type="PROSITE" id="PS51257">
    <property type="entry name" value="PROKAR_LIPOPROTEIN"/>
    <property type="match status" value="1"/>
</dbReference>
<evidence type="ECO:0000313" key="6">
    <source>
        <dbReference type="Proteomes" id="UP000308488"/>
    </source>
</evidence>
<keyword evidence="1" id="KW-0602">Photosynthesis</keyword>
<dbReference type="InterPro" id="IPR015943">
    <property type="entry name" value="WD40/YVTN_repeat-like_dom_sf"/>
</dbReference>
<gene>
    <name evidence="5" type="ORF">FDP08_15435</name>
</gene>
<keyword evidence="3" id="KW-0732">Signal</keyword>
<dbReference type="CDD" id="cd15482">
    <property type="entry name" value="Sialidase_non-viral"/>
    <property type="match status" value="1"/>
</dbReference>
<dbReference type="EMBL" id="SZYH01000001">
    <property type="protein sequence ID" value="TKV69396.1"/>
    <property type="molecule type" value="Genomic_DNA"/>
</dbReference>
<evidence type="ECO:0000256" key="3">
    <source>
        <dbReference type="SAM" id="SignalP"/>
    </source>
</evidence>
<evidence type="ECO:0000256" key="2">
    <source>
        <dbReference type="ARBA" id="ARBA00023276"/>
    </source>
</evidence>
<keyword evidence="6" id="KW-1185">Reference proteome</keyword>
<feature type="domain" description="Photosynthesis system II assembly factor Ycf48/Hcf136-like" evidence="4">
    <location>
        <begin position="125"/>
        <end position="258"/>
    </location>
</feature>
<dbReference type="GO" id="GO:0015979">
    <property type="term" value="P:photosynthesis"/>
    <property type="evidence" value="ECO:0007669"/>
    <property type="project" value="UniProtKB-KW"/>
</dbReference>
<reference evidence="5 6" key="1">
    <citation type="submission" date="2019-05" db="EMBL/GenBank/DDBJ databases">
        <title>Marinobacter panjinensis sp. nov., a moderately halophilic bacterium isolated from sea tidal flat environment.</title>
        <authorList>
            <person name="Yang W."/>
            <person name="An M."/>
            <person name="He W."/>
            <person name="Luo X."/>
            <person name="Zhu L."/>
            <person name="Chen G."/>
            <person name="Zhang Y."/>
            <person name="Wang Y."/>
        </authorList>
    </citation>
    <scope>NUCLEOTIDE SEQUENCE [LARGE SCALE GENOMIC DNA]</scope>
    <source>
        <strain evidence="5 6">PJ-16</strain>
    </source>
</reference>
<keyword evidence="2" id="KW-0604">Photosystem II</keyword>
<dbReference type="OrthoDB" id="9813892at2"/>
<dbReference type="Proteomes" id="UP000308488">
    <property type="component" value="Unassembled WGS sequence"/>
</dbReference>
<dbReference type="PANTHER" id="PTHR47199">
    <property type="entry name" value="PHOTOSYSTEM II STABILITY/ASSEMBLY FACTOR HCF136, CHLOROPLASTIC"/>
    <property type="match status" value="1"/>
</dbReference>
<dbReference type="Gene3D" id="2.130.10.10">
    <property type="entry name" value="YVTN repeat-like/Quinoprotein amine dehydrogenase"/>
    <property type="match status" value="1"/>
</dbReference>
<evidence type="ECO:0000256" key="1">
    <source>
        <dbReference type="ARBA" id="ARBA00022531"/>
    </source>
</evidence>
<feature type="chain" id="PRO_5020642215" description="Photosynthesis system II assembly factor Ycf48/Hcf136-like domain-containing protein" evidence="3">
    <location>
        <begin position="25"/>
        <end position="318"/>
    </location>
</feature>
<feature type="signal peptide" evidence="3">
    <location>
        <begin position="1"/>
        <end position="24"/>
    </location>
</feature>
<dbReference type="InterPro" id="IPR028203">
    <property type="entry name" value="PSII_CF48-like_dom"/>
</dbReference>
<organism evidence="5 6">
    <name type="scientific">Marinobacter panjinensis</name>
    <dbReference type="NCBI Taxonomy" id="2576384"/>
    <lineage>
        <taxon>Bacteria</taxon>
        <taxon>Pseudomonadati</taxon>
        <taxon>Pseudomonadota</taxon>
        <taxon>Gammaproteobacteria</taxon>
        <taxon>Pseudomonadales</taxon>
        <taxon>Marinobacteraceae</taxon>
        <taxon>Marinobacter</taxon>
    </lineage>
</organism>
<dbReference type="PANTHER" id="PTHR47199:SF2">
    <property type="entry name" value="PHOTOSYSTEM II STABILITY_ASSEMBLY FACTOR HCF136, CHLOROPLASTIC"/>
    <property type="match status" value="1"/>
</dbReference>